<reference evidence="2 3" key="1">
    <citation type="submission" date="2016-01" db="EMBL/GenBank/DDBJ databases">
        <authorList>
            <consortium name="TB Trials Study Group"/>
            <person name="Sutton G."/>
            <person name="Brinkac L."/>
            <person name="Sanka R."/>
            <person name="Adams M."/>
            <person name="Lau E.L."/>
            <person name="Macaden R."/>
            <person name="Grewal H.M.S."/>
        </authorList>
    </citation>
    <scope>NUCLEOTIDE SEQUENCE [LARGE SCALE GENOMIC DNA]</scope>
    <source>
        <strain evidence="2 3">IS-1744</strain>
    </source>
</reference>
<name>A0A100ZZX5_9MYCO</name>
<dbReference type="AlphaFoldDB" id="A0A100ZZX5"/>
<dbReference type="EMBL" id="LQIR01000068">
    <property type="protein sequence ID" value="KUI07187.1"/>
    <property type="molecule type" value="Genomic_DNA"/>
</dbReference>
<accession>A0A100ZZX5</accession>
<comment type="caution">
    <text evidence="2">The sequence shown here is derived from an EMBL/GenBank/DDBJ whole genome shotgun (WGS) entry which is preliminary data.</text>
</comment>
<evidence type="ECO:0000256" key="1">
    <source>
        <dbReference type="SAM" id="MobiDB-lite"/>
    </source>
</evidence>
<feature type="region of interest" description="Disordered" evidence="1">
    <location>
        <begin position="1"/>
        <end position="23"/>
    </location>
</feature>
<evidence type="ECO:0000313" key="2">
    <source>
        <dbReference type="EMBL" id="KUI07187.1"/>
    </source>
</evidence>
<gene>
    <name evidence="2" type="ORF">AU192_00230</name>
</gene>
<feature type="compositionally biased region" description="Low complexity" evidence="1">
    <location>
        <begin position="1"/>
        <end position="15"/>
    </location>
</feature>
<evidence type="ECO:0000313" key="3">
    <source>
        <dbReference type="Proteomes" id="UP000053707"/>
    </source>
</evidence>
<sequence>MKPTAATAAPMPTSRRAAHRPPDRDHAAPYKLVVLAPDAVDAVAAAGGLVVDALRAGWLVDFYLETEAHARAVRILGATSQLMPSTFDAESHRTDAVLFAASMYPKHREVRRFIADATRRHGADVAAWGGTWSAAPASSSDIEHRLSSAARAFKYYALKAAGTEVSACTNEAFNGGFHRLTVVEPALPA</sequence>
<proteinExistence type="predicted"/>
<keyword evidence="3" id="KW-1185">Reference proteome</keyword>
<dbReference type="Proteomes" id="UP000053707">
    <property type="component" value="Unassembled WGS sequence"/>
</dbReference>
<organism evidence="2 3">
    <name type="scientific">Mycobacterium lehmannii</name>
    <dbReference type="NCBI Taxonomy" id="2048550"/>
    <lineage>
        <taxon>Bacteria</taxon>
        <taxon>Bacillati</taxon>
        <taxon>Actinomycetota</taxon>
        <taxon>Actinomycetes</taxon>
        <taxon>Mycobacteriales</taxon>
        <taxon>Mycobacteriaceae</taxon>
        <taxon>Mycobacterium</taxon>
    </lineage>
</organism>
<protein>
    <submittedName>
        <fullName evidence="2">Uncharacterized protein</fullName>
    </submittedName>
</protein>
<dbReference type="RefSeq" id="WP_064399917.1">
    <property type="nucleotide sequence ID" value="NZ_LQIR01000068.1"/>
</dbReference>